<evidence type="ECO:0000313" key="1">
    <source>
        <dbReference type="EMBL" id="SIT22592.1"/>
    </source>
</evidence>
<proteinExistence type="predicted"/>
<organism evidence="1 2">
    <name type="scientific">Chryseobacterium gambrini</name>
    <dbReference type="NCBI Taxonomy" id="373672"/>
    <lineage>
        <taxon>Bacteria</taxon>
        <taxon>Pseudomonadati</taxon>
        <taxon>Bacteroidota</taxon>
        <taxon>Flavobacteriia</taxon>
        <taxon>Flavobacteriales</taxon>
        <taxon>Weeksellaceae</taxon>
        <taxon>Chryseobacterium group</taxon>
        <taxon>Chryseobacterium</taxon>
    </lineage>
</organism>
<sequence>MTKIERVEQYLHEFFTYNIFEFNDFYRKFITRDSL</sequence>
<evidence type="ECO:0000313" key="2">
    <source>
        <dbReference type="Proteomes" id="UP000185781"/>
    </source>
</evidence>
<protein>
    <submittedName>
        <fullName evidence="1">Uncharacterized protein</fullName>
    </submittedName>
</protein>
<reference evidence="1 2" key="1">
    <citation type="submission" date="2017-01" db="EMBL/GenBank/DDBJ databases">
        <authorList>
            <person name="Mah S.A."/>
            <person name="Swanson W.J."/>
            <person name="Moy G.W."/>
            <person name="Vacquier V.D."/>
        </authorList>
    </citation>
    <scope>NUCLEOTIDE SEQUENCE [LARGE SCALE GENOMIC DNA]</scope>
    <source>
        <strain evidence="1 2">DSM 18014</strain>
    </source>
</reference>
<dbReference type="AlphaFoldDB" id="A0A1N7QI84"/>
<dbReference type="EMBL" id="FTOV01000012">
    <property type="protein sequence ID" value="SIT22592.1"/>
    <property type="molecule type" value="Genomic_DNA"/>
</dbReference>
<name>A0A1N7QI84_9FLAO</name>
<dbReference type="Proteomes" id="UP000185781">
    <property type="component" value="Unassembled WGS sequence"/>
</dbReference>
<gene>
    <name evidence="1" type="ORF">SAMN05421785_11224</name>
</gene>
<dbReference type="STRING" id="373672.SAMN05421785_11224"/>
<accession>A0A1N7QI84</accession>